<reference evidence="2 3" key="1">
    <citation type="journal article" date="2019" name="Int. J. Syst. Evol. Microbiol.">
        <title>The Global Catalogue of Microorganisms (GCM) 10K type strain sequencing project: providing services to taxonomists for standard genome sequencing and annotation.</title>
        <authorList>
            <consortium name="The Broad Institute Genomics Platform"/>
            <consortium name="The Broad Institute Genome Sequencing Center for Infectious Disease"/>
            <person name="Wu L."/>
            <person name="Ma J."/>
        </authorList>
    </citation>
    <scope>NUCLEOTIDE SEQUENCE [LARGE SCALE GENOMIC DNA]</scope>
    <source>
        <strain evidence="2 3">CGMCC 1.15824</strain>
    </source>
</reference>
<comment type="caution">
    <text evidence="2">The sequence shown here is derived from an EMBL/GenBank/DDBJ whole genome shotgun (WGS) entry which is preliminary data.</text>
</comment>
<dbReference type="EMBL" id="JBHSJG010000056">
    <property type="protein sequence ID" value="MFC4989980.1"/>
    <property type="molecule type" value="Genomic_DNA"/>
</dbReference>
<sequence>MTGPAGPTEPASRPRFRTDGADLVVVDPVCNARYPIGTGDRPEPRPAESTGFRFPVDAAVAVRAPELVFPYVVPTCIRDDAGETVARTEHYAYEALPAGRYVVEVMAPIRLYVAVEGPLTVASADDRLAIETGSGEVHIGARSRHDRPAATVRTTADPDDLARAISTFGSGLKTTGPERSLPSLRGHPPRLEFADELSIPSGLEPPGAVELVVPPDRSAVYAAASLAAYLGATVRTGSTPRIETDGFSRRLGPTATASTPAFERAVEDVLERIFLLECVVRTEGLYTIDLDERHRLEERMDLPAADLYDAPIGDRLAAAAEIPGDALAELGPRWGLVVHTTGDRDGIASLPFLANDLAKIRAAPAVESVGDPPPGADVGTLARAAGDPARGAQSAGTGDRAEPYVSAPAADAFEQGWLGSGVPTDANKLLHAGFEHGLDGSPAEGGIEVTLVCTDDRMAGEVDGDLYGGREELPFSVDVHRNPTVADLRGLLAVGDVLHYVGHVEDGGFVCSDGVLDPDSLESVGTGAVIVNGCRSYRTGVALVEAGAAGAIATVSDVGNADAIAVGRLLAGLLNAGFTLRSAVDLARSRRLVGNQYVVVGDGGAAAAQAGGGVPTRCRIEPADDNYRLTVTFYHARDGMGGVSIPYIDGVDRYVLSGSSPTFSVGAGQLRRFLRLERIPVEYDGELYWSTDEALVERLD</sequence>
<organism evidence="2 3">
    <name type="scientific">Saliphagus infecundisoli</name>
    <dbReference type="NCBI Taxonomy" id="1849069"/>
    <lineage>
        <taxon>Archaea</taxon>
        <taxon>Methanobacteriati</taxon>
        <taxon>Methanobacteriota</taxon>
        <taxon>Stenosarchaea group</taxon>
        <taxon>Halobacteria</taxon>
        <taxon>Halobacteriales</taxon>
        <taxon>Natrialbaceae</taxon>
        <taxon>Saliphagus</taxon>
    </lineage>
</organism>
<dbReference type="RefSeq" id="WP_224827670.1">
    <property type="nucleotide sequence ID" value="NZ_JAIVEF010000002.1"/>
</dbReference>
<evidence type="ECO:0000313" key="3">
    <source>
        <dbReference type="Proteomes" id="UP001595925"/>
    </source>
</evidence>
<evidence type="ECO:0000313" key="2">
    <source>
        <dbReference type="EMBL" id="MFC4989980.1"/>
    </source>
</evidence>
<gene>
    <name evidence="2" type="ORF">ACFPFO_19875</name>
</gene>
<name>A0ABD5QJZ4_9EURY</name>
<proteinExistence type="predicted"/>
<dbReference type="AlphaFoldDB" id="A0ABD5QJZ4"/>
<feature type="region of interest" description="Disordered" evidence="1">
    <location>
        <begin position="366"/>
        <end position="402"/>
    </location>
</feature>
<keyword evidence="3" id="KW-1185">Reference proteome</keyword>
<dbReference type="Proteomes" id="UP001595925">
    <property type="component" value="Unassembled WGS sequence"/>
</dbReference>
<evidence type="ECO:0000256" key="1">
    <source>
        <dbReference type="SAM" id="MobiDB-lite"/>
    </source>
</evidence>
<accession>A0ABD5QJZ4</accession>
<protein>
    <submittedName>
        <fullName evidence="2">Uncharacterized protein</fullName>
    </submittedName>
</protein>